<gene>
    <name evidence="2" type="ORF">IAS62_001550</name>
</gene>
<evidence type="ECO:0000313" key="2">
    <source>
        <dbReference type="EMBL" id="WVO20257.1"/>
    </source>
</evidence>
<dbReference type="EMBL" id="CP143807">
    <property type="protein sequence ID" value="WVO20257.1"/>
    <property type="molecule type" value="Genomic_DNA"/>
</dbReference>
<keyword evidence="1" id="KW-1133">Transmembrane helix</keyword>
<feature type="transmembrane region" description="Helical" evidence="1">
    <location>
        <begin position="7"/>
        <end position="27"/>
    </location>
</feature>
<evidence type="ECO:0000313" key="3">
    <source>
        <dbReference type="Proteomes" id="UP001432216"/>
    </source>
</evidence>
<reference evidence="2 3" key="1">
    <citation type="submission" date="2024-01" db="EMBL/GenBank/DDBJ databases">
        <title>Comparative genomics of Cryptococcus and Kwoniella reveals pathogenesis evolution and contrasting modes of karyotype evolution via chromosome fusion or intercentromeric recombination.</title>
        <authorList>
            <person name="Coelho M.A."/>
            <person name="David-Palma M."/>
            <person name="Shea T."/>
            <person name="Bowers K."/>
            <person name="McGinley-Smith S."/>
            <person name="Mohammad A.W."/>
            <person name="Gnirke A."/>
            <person name="Yurkov A.M."/>
            <person name="Nowrousian M."/>
            <person name="Sun S."/>
            <person name="Cuomo C.A."/>
            <person name="Heitman J."/>
        </authorList>
    </citation>
    <scope>NUCLEOTIDE SEQUENCE [LARGE SCALE GENOMIC DNA]</scope>
    <source>
        <strain evidence="2 3">7685027</strain>
    </source>
</reference>
<accession>A0ABZ2AP56</accession>
<dbReference type="Proteomes" id="UP001432216">
    <property type="component" value="Chromosome 2"/>
</dbReference>
<name>A0ABZ2AP56_9TREE</name>
<protein>
    <recommendedName>
        <fullName evidence="4">Secreted protein</fullName>
    </recommendedName>
</protein>
<keyword evidence="1" id="KW-0472">Membrane</keyword>
<organism evidence="2 3">
    <name type="scientific">Cryptococcus decagattii</name>
    <dbReference type="NCBI Taxonomy" id="1859122"/>
    <lineage>
        <taxon>Eukaryota</taxon>
        <taxon>Fungi</taxon>
        <taxon>Dikarya</taxon>
        <taxon>Basidiomycota</taxon>
        <taxon>Agaricomycotina</taxon>
        <taxon>Tremellomycetes</taxon>
        <taxon>Tremellales</taxon>
        <taxon>Cryptococcaceae</taxon>
        <taxon>Cryptococcus</taxon>
        <taxon>Cryptococcus gattii species complex</taxon>
    </lineage>
</organism>
<evidence type="ECO:0008006" key="4">
    <source>
        <dbReference type="Google" id="ProtNLM"/>
    </source>
</evidence>
<sequence>MRSHVRGLSFVITSISFITCIQFPHIYAHQSPGLSRKTYCTSLVESLLGRQLPLLFSLSHTSGDDQVLPGRDTEEILLQ</sequence>
<keyword evidence="1" id="KW-0812">Transmembrane</keyword>
<dbReference type="GeneID" id="89988325"/>
<keyword evidence="3" id="KW-1185">Reference proteome</keyword>
<evidence type="ECO:0000256" key="1">
    <source>
        <dbReference type="SAM" id="Phobius"/>
    </source>
</evidence>
<dbReference type="RefSeq" id="XP_064719497.1">
    <property type="nucleotide sequence ID" value="XM_064863425.1"/>
</dbReference>
<proteinExistence type="predicted"/>